<dbReference type="AlphaFoldDB" id="A0A066Z2X4"/>
<dbReference type="InterPro" id="IPR047738">
    <property type="entry name" value="SAV_2336-like_N"/>
</dbReference>
<organism evidence="2 3">
    <name type="scientific">Kitasatospora cheerisanensis KCTC 2395</name>
    <dbReference type="NCBI Taxonomy" id="1348663"/>
    <lineage>
        <taxon>Bacteria</taxon>
        <taxon>Bacillati</taxon>
        <taxon>Actinomycetota</taxon>
        <taxon>Actinomycetes</taxon>
        <taxon>Kitasatosporales</taxon>
        <taxon>Streptomycetaceae</taxon>
        <taxon>Kitasatospora</taxon>
    </lineage>
</organism>
<accession>A0A066Z2X4</accession>
<feature type="compositionally biased region" description="Polar residues" evidence="1">
    <location>
        <begin position="460"/>
        <end position="475"/>
    </location>
</feature>
<sequence>MHPDTAPASWPPSPRPGWTSTRTPCSTHSGSPTGSGPGRPDPPSPGRSRHAGGRPGTRRRPPPRTGAAGNGRPRRRSAARRTGACRTRAAAAPAGRPAAARRRAPGPDRARRGGNDHRGGGHGLRVPEPKELPQERLLARSLRPLRQHRPSSHHRFIDERASAEAIAESRQPIVVLRPARERWLRCLLVVDDGVSMLLWRRLVAELSDLLQHTGAFRQIQHLGLRSRGPDPIALRPRPFTDAPATVPTKAVVDPTGQTLIVVVSDGAGLAWRDGRMREVLADWGRSGPLAVVHTLPRRLWAGTGLAARHLSVRTDRRGAANHTWSVRDPLLPWFTGQAAENPVPVLELTPAALADWARLLAAGGTEAELPLWQPPTLARPADAPSTPRPAARTLERFVAGVSPTAHRLAAHLAALAPVSVPVMRLVQSALDPTGRSGSVPLAEVFLGGLLRPVPPPAGTGPNSRPTSGCSTSPPP</sequence>
<protein>
    <submittedName>
        <fullName evidence="2">Uncharacterized protein</fullName>
    </submittedName>
</protein>
<dbReference type="RefSeq" id="WP_279635821.1">
    <property type="nucleotide sequence ID" value="NZ_KK853997.1"/>
</dbReference>
<feature type="compositionally biased region" description="Low complexity" evidence="1">
    <location>
        <begin position="23"/>
        <end position="34"/>
    </location>
</feature>
<comment type="caution">
    <text evidence="2">The sequence shown here is derived from an EMBL/GenBank/DDBJ whole genome shotgun (WGS) entry which is preliminary data.</text>
</comment>
<dbReference type="Proteomes" id="UP000027178">
    <property type="component" value="Unassembled WGS sequence"/>
</dbReference>
<gene>
    <name evidence="2" type="ORF">KCH_04990</name>
</gene>
<feature type="compositionally biased region" description="Basic residues" evidence="1">
    <location>
        <begin position="47"/>
        <end position="62"/>
    </location>
</feature>
<feature type="compositionally biased region" description="Basic and acidic residues" evidence="1">
    <location>
        <begin position="105"/>
        <end position="134"/>
    </location>
</feature>
<dbReference type="NCBIfam" id="NF041121">
    <property type="entry name" value="SAV_2336_NTERM"/>
    <property type="match status" value="1"/>
</dbReference>
<feature type="region of interest" description="Disordered" evidence="1">
    <location>
        <begin position="452"/>
        <end position="475"/>
    </location>
</feature>
<name>A0A066Z2X4_9ACTN</name>
<dbReference type="PATRIC" id="fig|1348663.4.peg.474"/>
<reference evidence="2 3" key="1">
    <citation type="submission" date="2014-05" db="EMBL/GenBank/DDBJ databases">
        <title>Draft Genome Sequence of Kitasatospora cheerisanensis KCTC 2395.</title>
        <authorList>
            <person name="Nam D.H."/>
        </authorList>
    </citation>
    <scope>NUCLEOTIDE SEQUENCE [LARGE SCALE GENOMIC DNA]</scope>
    <source>
        <strain evidence="2 3">KCTC 2395</strain>
    </source>
</reference>
<feature type="compositionally biased region" description="Low complexity" evidence="1">
    <location>
        <begin position="80"/>
        <end position="98"/>
    </location>
</feature>
<evidence type="ECO:0000313" key="2">
    <source>
        <dbReference type="EMBL" id="KDN87852.1"/>
    </source>
</evidence>
<feature type="region of interest" description="Disordered" evidence="1">
    <location>
        <begin position="1"/>
        <end position="134"/>
    </location>
</feature>
<evidence type="ECO:0000313" key="3">
    <source>
        <dbReference type="Proteomes" id="UP000027178"/>
    </source>
</evidence>
<evidence type="ECO:0000256" key="1">
    <source>
        <dbReference type="SAM" id="MobiDB-lite"/>
    </source>
</evidence>
<proteinExistence type="predicted"/>
<dbReference type="EMBL" id="JNBY01000015">
    <property type="protein sequence ID" value="KDN87852.1"/>
    <property type="molecule type" value="Genomic_DNA"/>
</dbReference>
<keyword evidence="3" id="KW-1185">Reference proteome</keyword>
<dbReference type="eggNOG" id="COG0515">
    <property type="taxonomic scope" value="Bacteria"/>
</dbReference>
<dbReference type="HOGENOM" id="CLU_574630_0_0_11"/>